<evidence type="ECO:0000313" key="1">
    <source>
        <dbReference type="EMBL" id="OMO96890.1"/>
    </source>
</evidence>
<dbReference type="EMBL" id="AWUE01015540">
    <property type="protein sequence ID" value="OMO96890.1"/>
    <property type="molecule type" value="Genomic_DNA"/>
</dbReference>
<gene>
    <name evidence="1" type="ORF">COLO4_15009</name>
</gene>
<protein>
    <submittedName>
        <fullName evidence="1">Uncharacterized protein</fullName>
    </submittedName>
</protein>
<organism evidence="1 2">
    <name type="scientific">Corchorus olitorius</name>
    <dbReference type="NCBI Taxonomy" id="93759"/>
    <lineage>
        <taxon>Eukaryota</taxon>
        <taxon>Viridiplantae</taxon>
        <taxon>Streptophyta</taxon>
        <taxon>Embryophyta</taxon>
        <taxon>Tracheophyta</taxon>
        <taxon>Spermatophyta</taxon>
        <taxon>Magnoliopsida</taxon>
        <taxon>eudicotyledons</taxon>
        <taxon>Gunneridae</taxon>
        <taxon>Pentapetalae</taxon>
        <taxon>rosids</taxon>
        <taxon>malvids</taxon>
        <taxon>Malvales</taxon>
        <taxon>Malvaceae</taxon>
        <taxon>Grewioideae</taxon>
        <taxon>Apeibeae</taxon>
        <taxon>Corchorus</taxon>
    </lineage>
</organism>
<name>A0A1R3JQ08_9ROSI</name>
<keyword evidence="2" id="KW-1185">Reference proteome</keyword>
<sequence>MAAGAEKLCHGGVAGVTDRYAVFWPPSRPLCNGRGRDTCNSYNGVTYRKNSSRCLQNPLRNGRYVA</sequence>
<reference evidence="2" key="1">
    <citation type="submission" date="2013-09" db="EMBL/GenBank/DDBJ databases">
        <title>Corchorus olitorius genome sequencing.</title>
        <authorList>
            <person name="Alam M."/>
            <person name="Haque M.S."/>
            <person name="Islam M.S."/>
            <person name="Emdad E.M."/>
            <person name="Islam M.M."/>
            <person name="Ahmed B."/>
            <person name="Halim A."/>
            <person name="Hossen Q.M.M."/>
            <person name="Hossain M.Z."/>
            <person name="Ahmed R."/>
            <person name="Khan M.M."/>
            <person name="Islam R."/>
            <person name="Rashid M.M."/>
            <person name="Khan S.A."/>
            <person name="Rahman M.S."/>
            <person name="Alam M."/>
            <person name="Yahiya A.S."/>
            <person name="Khan M.S."/>
            <person name="Azam M.S."/>
            <person name="Haque T."/>
            <person name="Lashkar M.Z.H."/>
            <person name="Akhand A.I."/>
            <person name="Morshed G."/>
            <person name="Roy S."/>
            <person name="Uddin K.S."/>
            <person name="Rabeya T."/>
            <person name="Hossain A.S."/>
            <person name="Chowdhury A."/>
            <person name="Snigdha A.R."/>
            <person name="Mortoza M.S."/>
            <person name="Matin S.A."/>
            <person name="Hoque S.M.E."/>
            <person name="Islam M.K."/>
            <person name="Roy D.K."/>
            <person name="Haider R."/>
            <person name="Moosa M.M."/>
            <person name="Elias S.M."/>
            <person name="Hasan A.M."/>
            <person name="Jahan S."/>
            <person name="Shafiuddin M."/>
            <person name="Mahmood N."/>
            <person name="Shommy N.S."/>
        </authorList>
    </citation>
    <scope>NUCLEOTIDE SEQUENCE [LARGE SCALE GENOMIC DNA]</scope>
    <source>
        <strain evidence="2">cv. O-4</strain>
    </source>
</reference>
<accession>A0A1R3JQ08</accession>
<comment type="caution">
    <text evidence="1">The sequence shown here is derived from an EMBL/GenBank/DDBJ whole genome shotgun (WGS) entry which is preliminary data.</text>
</comment>
<proteinExistence type="predicted"/>
<evidence type="ECO:0000313" key="2">
    <source>
        <dbReference type="Proteomes" id="UP000187203"/>
    </source>
</evidence>
<dbReference type="AlphaFoldDB" id="A0A1R3JQ08"/>
<dbReference type="Proteomes" id="UP000187203">
    <property type="component" value="Unassembled WGS sequence"/>
</dbReference>